<feature type="region of interest" description="Disordered" evidence="1">
    <location>
        <begin position="43"/>
        <end position="100"/>
    </location>
</feature>
<evidence type="ECO:0000256" key="1">
    <source>
        <dbReference type="SAM" id="MobiDB-lite"/>
    </source>
</evidence>
<dbReference type="EMBL" id="BPLQ01011151">
    <property type="protein sequence ID" value="GIY56005.1"/>
    <property type="molecule type" value="Genomic_DNA"/>
</dbReference>
<evidence type="ECO:0000313" key="2">
    <source>
        <dbReference type="EMBL" id="GIY56005.1"/>
    </source>
</evidence>
<reference evidence="2 3" key="1">
    <citation type="submission" date="2021-06" db="EMBL/GenBank/DDBJ databases">
        <title>Caerostris darwini draft genome.</title>
        <authorList>
            <person name="Kono N."/>
            <person name="Arakawa K."/>
        </authorList>
    </citation>
    <scope>NUCLEOTIDE SEQUENCE [LARGE SCALE GENOMIC DNA]</scope>
</reference>
<evidence type="ECO:0000313" key="3">
    <source>
        <dbReference type="Proteomes" id="UP001054837"/>
    </source>
</evidence>
<name>A0AAV4UDV6_9ARAC</name>
<gene>
    <name evidence="2" type="ORF">CDAR_516961</name>
</gene>
<sequence>MIRTREKWRLHTIPKRRGEGSLQIIFILSIHIYRRPSARVDPHLLKKSRTHECRPYRASNREHGSNRSTDPSIESRLAIGKEGFGNPPSTPLRIPPPLPLTLLKCADGRLSEQQKNHSSN</sequence>
<dbReference type="Proteomes" id="UP001054837">
    <property type="component" value="Unassembled WGS sequence"/>
</dbReference>
<organism evidence="2 3">
    <name type="scientific">Caerostris darwini</name>
    <dbReference type="NCBI Taxonomy" id="1538125"/>
    <lineage>
        <taxon>Eukaryota</taxon>
        <taxon>Metazoa</taxon>
        <taxon>Ecdysozoa</taxon>
        <taxon>Arthropoda</taxon>
        <taxon>Chelicerata</taxon>
        <taxon>Arachnida</taxon>
        <taxon>Araneae</taxon>
        <taxon>Araneomorphae</taxon>
        <taxon>Entelegynae</taxon>
        <taxon>Araneoidea</taxon>
        <taxon>Araneidae</taxon>
        <taxon>Caerostris</taxon>
    </lineage>
</organism>
<comment type="caution">
    <text evidence="2">The sequence shown here is derived from an EMBL/GenBank/DDBJ whole genome shotgun (WGS) entry which is preliminary data.</text>
</comment>
<feature type="compositionally biased region" description="Pro residues" evidence="1">
    <location>
        <begin position="88"/>
        <end position="99"/>
    </location>
</feature>
<accession>A0AAV4UDV6</accession>
<proteinExistence type="predicted"/>
<feature type="compositionally biased region" description="Basic and acidic residues" evidence="1">
    <location>
        <begin position="43"/>
        <end position="65"/>
    </location>
</feature>
<keyword evidence="3" id="KW-1185">Reference proteome</keyword>
<dbReference type="AlphaFoldDB" id="A0AAV4UDV6"/>
<protein>
    <submittedName>
        <fullName evidence="2">Uncharacterized protein</fullName>
    </submittedName>
</protein>